<dbReference type="Pfam" id="PF13432">
    <property type="entry name" value="TPR_16"/>
    <property type="match status" value="1"/>
</dbReference>
<accession>A0A9J6RMS3</accession>
<dbReference type="GO" id="GO:0008476">
    <property type="term" value="F:protein-tyrosine sulfotransferase activity"/>
    <property type="evidence" value="ECO:0007669"/>
    <property type="project" value="InterPro"/>
</dbReference>
<dbReference type="RefSeq" id="WP_258331619.1">
    <property type="nucleotide sequence ID" value="NZ_JAPTGG010000007.1"/>
</dbReference>
<proteinExistence type="predicted"/>
<evidence type="ECO:0000256" key="2">
    <source>
        <dbReference type="PROSITE-ProRule" id="PRU00339"/>
    </source>
</evidence>
<dbReference type="InterPro" id="IPR027417">
    <property type="entry name" value="P-loop_NTPase"/>
</dbReference>
<organism evidence="3 4">
    <name type="scientific">Dasania phycosphaerae</name>
    <dbReference type="NCBI Taxonomy" id="2950436"/>
    <lineage>
        <taxon>Bacteria</taxon>
        <taxon>Pseudomonadati</taxon>
        <taxon>Pseudomonadota</taxon>
        <taxon>Gammaproteobacteria</taxon>
        <taxon>Cellvibrionales</taxon>
        <taxon>Spongiibacteraceae</taxon>
        <taxon>Dasania</taxon>
    </lineage>
</organism>
<dbReference type="Proteomes" id="UP001069090">
    <property type="component" value="Unassembled WGS sequence"/>
</dbReference>
<reference evidence="3 4" key="1">
    <citation type="submission" date="2022-12" db="EMBL/GenBank/DDBJ databases">
        <title>Dasania phycosphaerae sp. nov., isolated from particulate material of the south coast of Korea.</title>
        <authorList>
            <person name="Jiang Y."/>
        </authorList>
    </citation>
    <scope>NUCLEOTIDE SEQUENCE [LARGE SCALE GENOMIC DNA]</scope>
    <source>
        <strain evidence="3 4">GY-19</strain>
    </source>
</reference>
<dbReference type="AlphaFoldDB" id="A0A9J6RMS3"/>
<dbReference type="PANTHER" id="PTHR12788:SF10">
    <property type="entry name" value="PROTEIN-TYROSINE SULFOTRANSFERASE"/>
    <property type="match status" value="1"/>
</dbReference>
<sequence>MAINPREIFFQALNAFKTGQVDEAESLCKKLLQLNPKEVNTLRLYGQTQQHKGQLQEAEKAYTAVIQLAPDYAHAYMDLGLVKKDQNDLASAEQYLQKALQLDAKLNPALRALHEVLLAQGKTEQAQAMSGHFQQREQIADWVQQALQQFRSGDYQALEKTGQSVLNADPNNVPILLILADYASSKLQPQRAEKFYRDILAKAPENWRAWNGLGRAQLLQDKTDAAAESLKRSLEINPNADETQIIKAESHIKNHQHEQGIALLKSLLEKSPALNPARAQLGLALKTLGQQEQAIEEFLSCISHNKYYGEAYWALSDMKTFSFSDQQIAAMQEALTQDELREKDQVYLGYALGKAYEHKKEYRSAFNYYQQANRVQKTLVHYSAQENSEQTDKIIATYNADFFAQLNNHANHEVTPIFVVGLPRSGSTLQEQILASHSQIEGTQELPYMPRIASRMDSLHPKSKNPSDPASHLTLSNIQKAAAHYLKQAEFHRQQKTPFFIDKLPNNFAHIGLILALFPNAKIINAKRHPMDSCLGCYKQLWAIGQHFTYDLTDLGLYYRDYERLMQHWHNVLPGKILDVQYEDVVDDVASHVQRLLEYCELPFEQACVDFHQTQRAVKTSSSEQVRKPIYRSALAYWQNFGDLLDPLQEALSEK</sequence>
<comment type="caution">
    <text evidence="3">The sequence shown here is derived from an EMBL/GenBank/DDBJ whole genome shotgun (WGS) entry which is preliminary data.</text>
</comment>
<feature type="repeat" description="TPR" evidence="2">
    <location>
        <begin position="73"/>
        <end position="106"/>
    </location>
</feature>
<dbReference type="Pfam" id="PF13181">
    <property type="entry name" value="TPR_8"/>
    <property type="match status" value="1"/>
</dbReference>
<keyword evidence="2" id="KW-0802">TPR repeat</keyword>
<feature type="repeat" description="TPR" evidence="2">
    <location>
        <begin position="207"/>
        <end position="240"/>
    </location>
</feature>
<protein>
    <submittedName>
        <fullName evidence="3">Sulfotransferase</fullName>
    </submittedName>
</protein>
<dbReference type="PANTHER" id="PTHR12788">
    <property type="entry name" value="PROTEIN-TYROSINE SULFOTRANSFERASE 2"/>
    <property type="match status" value="1"/>
</dbReference>
<dbReference type="Pfam" id="PF13469">
    <property type="entry name" value="Sulfotransfer_3"/>
    <property type="match status" value="1"/>
</dbReference>
<evidence type="ECO:0000256" key="1">
    <source>
        <dbReference type="ARBA" id="ARBA00022679"/>
    </source>
</evidence>
<dbReference type="Gene3D" id="1.25.40.10">
    <property type="entry name" value="Tetratricopeptide repeat domain"/>
    <property type="match status" value="2"/>
</dbReference>
<evidence type="ECO:0000313" key="4">
    <source>
        <dbReference type="Proteomes" id="UP001069090"/>
    </source>
</evidence>
<dbReference type="SMART" id="SM00028">
    <property type="entry name" value="TPR"/>
    <property type="match status" value="8"/>
</dbReference>
<gene>
    <name evidence="3" type="ORF">O0V09_09680</name>
</gene>
<dbReference type="SUPFAM" id="SSF52540">
    <property type="entry name" value="P-loop containing nucleoside triphosphate hydrolases"/>
    <property type="match status" value="1"/>
</dbReference>
<dbReference type="InterPro" id="IPR019734">
    <property type="entry name" value="TPR_rpt"/>
</dbReference>
<dbReference type="EMBL" id="JAPTGG010000007">
    <property type="protein sequence ID" value="MCZ0865471.1"/>
    <property type="molecule type" value="Genomic_DNA"/>
</dbReference>
<keyword evidence="1" id="KW-0808">Transferase</keyword>
<dbReference type="SUPFAM" id="SSF48452">
    <property type="entry name" value="TPR-like"/>
    <property type="match status" value="2"/>
</dbReference>
<evidence type="ECO:0000313" key="3">
    <source>
        <dbReference type="EMBL" id="MCZ0865471.1"/>
    </source>
</evidence>
<keyword evidence="4" id="KW-1185">Reference proteome</keyword>
<dbReference type="InterPro" id="IPR026634">
    <property type="entry name" value="TPST-like"/>
</dbReference>
<dbReference type="Gene3D" id="3.40.50.300">
    <property type="entry name" value="P-loop containing nucleotide triphosphate hydrolases"/>
    <property type="match status" value="1"/>
</dbReference>
<feature type="repeat" description="TPR" evidence="2">
    <location>
        <begin position="39"/>
        <end position="72"/>
    </location>
</feature>
<dbReference type="PROSITE" id="PS50005">
    <property type="entry name" value="TPR"/>
    <property type="match status" value="3"/>
</dbReference>
<name>A0A9J6RMS3_9GAMM</name>
<dbReference type="Pfam" id="PF14559">
    <property type="entry name" value="TPR_19"/>
    <property type="match status" value="1"/>
</dbReference>
<dbReference type="InterPro" id="IPR011990">
    <property type="entry name" value="TPR-like_helical_dom_sf"/>
</dbReference>